<feature type="chain" id="PRO_5042930803" description="Peptidase A1 domain-containing protein" evidence="2">
    <location>
        <begin position="20"/>
        <end position="1031"/>
    </location>
</feature>
<feature type="signal peptide" evidence="2">
    <location>
        <begin position="1"/>
        <end position="19"/>
    </location>
</feature>
<keyword evidence="4" id="KW-1185">Reference proteome</keyword>
<sequence length="1031" mass="105021">MVSTPHSLLAFVITLQAFGHHDSSYPPIDQATEVQREFSAHVPHVHRDDDLARVVQSDLASRSTETQTSQEALNHTSKAFTSGSWNATRASLLSGRASGHTSSTGTTNGNSLRVDIPTITASPPRTTPTRPNAASTLPSGYGVFQNSSFKTSCVFTDHDCYAACTETANACSTLWQYFTRGNPSTGESLLTVGTGVKTSTLRGFYTFSPSTYGDATYEYAMIGTGAPPVSTSLTYWNYPFGGNAPTCTFSEKLCTMSGPGYQRCTVRGGTVRLLYWPSASTTTVHATGGPMKARNGTGTITNQRASLATPPTTKAQIAILGNRTLTSPSVYISFETAYATNECGQTLGQAFPSALLPLDPSSLYSVNGEFDYGVETSDGHLSTFFPSALFNFGGLTGIVPVSVYIAQPSCVGVACYTIFPDYAPVLVLPPQLRELDPAWKSCALDFEGAWDPPVALTPQAVVATVTVPGVVVTTSAAAPQSGVGAPAQQTQGIGIPTSSAVVTDSGAKPQPTVPAAALPSDSSAEALSLALALPGMLPSVGEADTVAATDTATPLSAAIISPLSTAALSNVGPTASTDDPTSQSWLGPLASLPSPTDAYQVFSQARESAASLVASPADPHASADVASSQYTSLITTSDDPGSTDPPSGSVDATALIHPTPTAPEGGTVSLGTAVYSTGPVSAPSPDPQDPATIISLSSGPSASAEAVFTLASETLTAMPIPSTNGQTEPAVSVASQTIAMNGDPTVLSDHTFSAATNGIMVDGTLLAFSSSPASEATLALAFGGTSAIVASLLSQSEVLIGTKTLLLGSSAAVVGGHTFSAVPSGVVEDGSTTLLFPSVPTQDPHKTALLPVGLQHPTTARASSTGTPTDVWPILASRSLTPNGPALVLSGHTFTAASNGILEDGTLLDYTPIPTKSNASSTTLTSIPTRTTSADASGTDTTTTAESTAFFLPAIAFGSSIAPISDGTSKAESSATPLLTAVFAPTGTVEGSTTSSTSVSAAAAAGSRVGSFSMATEWLVCVSVCSLWWLW</sequence>
<evidence type="ECO:0000256" key="1">
    <source>
        <dbReference type="SAM" id="MobiDB-lite"/>
    </source>
</evidence>
<feature type="region of interest" description="Disordered" evidence="1">
    <location>
        <begin position="918"/>
        <end position="940"/>
    </location>
</feature>
<keyword evidence="2" id="KW-0732">Signal</keyword>
<feature type="region of interest" description="Disordered" evidence="1">
    <location>
        <begin position="95"/>
        <end position="136"/>
    </location>
</feature>
<accession>A0AAN6H242</accession>
<feature type="region of interest" description="Disordered" evidence="1">
    <location>
        <begin position="570"/>
        <end position="589"/>
    </location>
</feature>
<evidence type="ECO:0000313" key="4">
    <source>
        <dbReference type="Proteomes" id="UP001175353"/>
    </source>
</evidence>
<evidence type="ECO:0000313" key="3">
    <source>
        <dbReference type="EMBL" id="KAK0952919.1"/>
    </source>
</evidence>
<organism evidence="3 4">
    <name type="scientific">Friedmanniomyces endolithicus</name>
    <dbReference type="NCBI Taxonomy" id="329885"/>
    <lineage>
        <taxon>Eukaryota</taxon>
        <taxon>Fungi</taxon>
        <taxon>Dikarya</taxon>
        <taxon>Ascomycota</taxon>
        <taxon>Pezizomycotina</taxon>
        <taxon>Dothideomycetes</taxon>
        <taxon>Dothideomycetidae</taxon>
        <taxon>Mycosphaerellales</taxon>
        <taxon>Teratosphaeriaceae</taxon>
        <taxon>Friedmanniomyces</taxon>
    </lineage>
</organism>
<evidence type="ECO:0008006" key="5">
    <source>
        <dbReference type="Google" id="ProtNLM"/>
    </source>
</evidence>
<reference evidence="3" key="1">
    <citation type="submission" date="2023-06" db="EMBL/GenBank/DDBJ databases">
        <title>Black Yeasts Isolated from many extreme environments.</title>
        <authorList>
            <person name="Coleine C."/>
            <person name="Stajich J.E."/>
            <person name="Selbmann L."/>
        </authorList>
    </citation>
    <scope>NUCLEOTIDE SEQUENCE</scope>
    <source>
        <strain evidence="3">CCFEE 5200</strain>
    </source>
</reference>
<proteinExistence type="predicted"/>
<dbReference type="EMBL" id="JAUJLE010000581">
    <property type="protein sequence ID" value="KAK0952919.1"/>
    <property type="molecule type" value="Genomic_DNA"/>
</dbReference>
<feature type="region of interest" description="Disordered" evidence="1">
    <location>
        <begin position="633"/>
        <end position="652"/>
    </location>
</feature>
<feature type="compositionally biased region" description="Low complexity" evidence="1">
    <location>
        <begin position="920"/>
        <end position="940"/>
    </location>
</feature>
<comment type="caution">
    <text evidence="3">The sequence shown here is derived from an EMBL/GenBank/DDBJ whole genome shotgun (WGS) entry which is preliminary data.</text>
</comment>
<feature type="compositionally biased region" description="Polar residues" evidence="1">
    <location>
        <begin position="570"/>
        <end position="585"/>
    </location>
</feature>
<name>A0AAN6H242_9PEZI</name>
<feature type="region of interest" description="Disordered" evidence="1">
    <location>
        <begin position="500"/>
        <end position="519"/>
    </location>
</feature>
<evidence type="ECO:0000256" key="2">
    <source>
        <dbReference type="SAM" id="SignalP"/>
    </source>
</evidence>
<gene>
    <name evidence="3" type="ORF">LTR91_024130</name>
</gene>
<dbReference type="Proteomes" id="UP001175353">
    <property type="component" value="Unassembled WGS sequence"/>
</dbReference>
<protein>
    <recommendedName>
        <fullName evidence="5">Peptidase A1 domain-containing protein</fullName>
    </recommendedName>
</protein>
<feature type="compositionally biased region" description="Polar residues" evidence="1">
    <location>
        <begin position="633"/>
        <end position="646"/>
    </location>
</feature>
<dbReference type="AlphaFoldDB" id="A0AAN6H242"/>